<organism evidence="3 4">
    <name type="scientific">Flavobacterium sandaracinum</name>
    <dbReference type="NCBI Taxonomy" id="2541733"/>
    <lineage>
        <taxon>Bacteria</taxon>
        <taxon>Pseudomonadati</taxon>
        <taxon>Bacteroidota</taxon>
        <taxon>Flavobacteriia</taxon>
        <taxon>Flavobacteriales</taxon>
        <taxon>Flavobacteriaceae</taxon>
        <taxon>Flavobacterium</taxon>
    </lineage>
</organism>
<dbReference type="RefSeq" id="WP_132065663.1">
    <property type="nucleotide sequence ID" value="NZ_SMFN01000006.1"/>
</dbReference>
<dbReference type="Gene3D" id="2.40.160.130">
    <property type="entry name" value="Capsule assembly protein Wzi"/>
    <property type="match status" value="1"/>
</dbReference>
<dbReference type="InterPro" id="IPR038636">
    <property type="entry name" value="Wzi_sf"/>
</dbReference>
<dbReference type="OrthoDB" id="9808260at2"/>
<evidence type="ECO:0000259" key="2">
    <source>
        <dbReference type="Pfam" id="PF03544"/>
    </source>
</evidence>
<evidence type="ECO:0000313" key="4">
    <source>
        <dbReference type="Proteomes" id="UP000294644"/>
    </source>
</evidence>
<protein>
    <submittedName>
        <fullName evidence="3">Gliding motility protein RemB</fullName>
    </submittedName>
</protein>
<evidence type="ECO:0000313" key="3">
    <source>
        <dbReference type="EMBL" id="TDE05301.1"/>
    </source>
</evidence>
<feature type="signal peptide" evidence="1">
    <location>
        <begin position="1"/>
        <end position="19"/>
    </location>
</feature>
<dbReference type="AlphaFoldDB" id="A0A4R5D1H7"/>
<dbReference type="InterPro" id="IPR037682">
    <property type="entry name" value="TonB_C"/>
</dbReference>
<evidence type="ECO:0000256" key="1">
    <source>
        <dbReference type="SAM" id="SignalP"/>
    </source>
</evidence>
<dbReference type="Gene3D" id="3.30.1150.10">
    <property type="match status" value="1"/>
</dbReference>
<gene>
    <name evidence="3" type="ORF">E0F91_07050</name>
</gene>
<feature type="domain" description="TonB C-terminal" evidence="2">
    <location>
        <begin position="69"/>
        <end position="137"/>
    </location>
</feature>
<accession>A0A4R5D1H7</accession>
<dbReference type="Proteomes" id="UP000294644">
    <property type="component" value="Unassembled WGS sequence"/>
</dbReference>
<feature type="chain" id="PRO_5020420681" evidence="1">
    <location>
        <begin position="20"/>
        <end position="707"/>
    </location>
</feature>
<dbReference type="EMBL" id="SMFN01000006">
    <property type="protein sequence ID" value="TDE05301.1"/>
    <property type="molecule type" value="Genomic_DNA"/>
</dbReference>
<keyword evidence="1" id="KW-0732">Signal</keyword>
<proteinExistence type="predicted"/>
<comment type="caution">
    <text evidence="3">The sequence shown here is derived from an EMBL/GenBank/DDBJ whole genome shotgun (WGS) entry which is preliminary data.</text>
</comment>
<keyword evidence="4" id="KW-1185">Reference proteome</keyword>
<dbReference type="GO" id="GO:0055085">
    <property type="term" value="P:transmembrane transport"/>
    <property type="evidence" value="ECO:0007669"/>
    <property type="project" value="InterPro"/>
</dbReference>
<reference evidence="3 4" key="1">
    <citation type="submission" date="2019-03" db="EMBL/GenBank/DDBJ databases">
        <title>Flavobacterium LB-D12 sp. nov., isolated from arctic soil.</title>
        <authorList>
            <person name="Chaudhary D.K."/>
        </authorList>
    </citation>
    <scope>NUCLEOTIDE SEQUENCE [LARGE SCALE GENOMIC DNA]</scope>
    <source>
        <strain evidence="3 4">LB-D12</strain>
    </source>
</reference>
<dbReference type="Pfam" id="PF03544">
    <property type="entry name" value="TonB_C"/>
    <property type="match status" value="1"/>
</dbReference>
<name>A0A4R5D1H7_9FLAO</name>
<sequence>MNKGWLSLFLILYSFSISAQEITSVTVQSGNSAERFPVFSDCLNLQFMALESCFYDQVQDFVFTNFEVPDRLKQNDFQGNVKVLFEVDSNGTFKVIYIDATEEELIQETKRVFGKFPKIQPATYNGKPTYAKFTMAIAVPLKSREVVVGEALAKAKIVPSSSQKLTELDSIVYKKFDNPELDSHLNVPFSHSYYAQFDASLNQMGSNNHTASKPYTYAEVSKYYNLKSVQENLKKKATNWWARKLWNENAVEIQGDDYWFTLNPIFDLQVGKASRSETSYTYVNTRGINFRGGLGKNLNFTTTVFESQGRFADYYNRYAESIKPAGGNPAIIPGMGIAKDFKTDAYDFPLAEANLTFAPSKHIDLQLGYGRNFIGDGYRSLLESDGASPYPYFKLNTNFWKIKYTNTYMWLKDVRPEVTLERTYATKFMANHYLSWNVSNRLNLGFFESVVWTNSNDRGFDVSFVNPIIFYRSVEFASSARSGNAILGLTYKYKWSNQINFYGQFILDEFSLGDVKKGDNSWKNKYGYQLGAKYYNAFKMDGLLLQLEYNHVRPYVYSHSMPITNYGHNNQSLGHQWGGNFKELIAIVRYHKGRYFADAKVTLGTRGLDFDTIEDSFNYGGNIYKDYDENRPFDSGVKVGQGNKTAVFIADFQAGYLVNPTTNLKLFGSFIYRSFDPTKNTATAFSESTNWLTVGLRADIFNWYFDY</sequence>